<evidence type="ECO:0000313" key="9">
    <source>
        <dbReference type="Proteomes" id="UP000307440"/>
    </source>
</evidence>
<evidence type="ECO:0000256" key="2">
    <source>
        <dbReference type="ARBA" id="ARBA00022692"/>
    </source>
</evidence>
<gene>
    <name evidence="8" type="ORF">FA15DRAFT_676440</name>
</gene>
<feature type="transmembrane region" description="Helical" evidence="6">
    <location>
        <begin position="183"/>
        <end position="208"/>
    </location>
</feature>
<keyword evidence="2 6" id="KW-0812">Transmembrane</keyword>
<dbReference type="InterPro" id="IPR049326">
    <property type="entry name" value="Rhodopsin_dom_fungi"/>
</dbReference>
<protein>
    <recommendedName>
        <fullName evidence="7">Rhodopsin domain-containing protein</fullName>
    </recommendedName>
</protein>
<keyword evidence="4 6" id="KW-0472">Membrane</keyword>
<dbReference type="EMBL" id="ML210599">
    <property type="protein sequence ID" value="TFK16946.1"/>
    <property type="molecule type" value="Genomic_DNA"/>
</dbReference>
<organism evidence="8 9">
    <name type="scientific">Coprinopsis marcescibilis</name>
    <name type="common">Agaric fungus</name>
    <name type="synonym">Psathyrella marcescibilis</name>
    <dbReference type="NCBI Taxonomy" id="230819"/>
    <lineage>
        <taxon>Eukaryota</taxon>
        <taxon>Fungi</taxon>
        <taxon>Dikarya</taxon>
        <taxon>Basidiomycota</taxon>
        <taxon>Agaricomycotina</taxon>
        <taxon>Agaricomycetes</taxon>
        <taxon>Agaricomycetidae</taxon>
        <taxon>Agaricales</taxon>
        <taxon>Agaricineae</taxon>
        <taxon>Psathyrellaceae</taxon>
        <taxon>Coprinopsis</taxon>
    </lineage>
</organism>
<dbReference type="PANTHER" id="PTHR33048:SF47">
    <property type="entry name" value="INTEGRAL MEMBRANE PROTEIN-RELATED"/>
    <property type="match status" value="1"/>
</dbReference>
<evidence type="ECO:0000259" key="7">
    <source>
        <dbReference type="Pfam" id="PF20684"/>
    </source>
</evidence>
<feature type="transmembrane region" description="Helical" evidence="6">
    <location>
        <begin position="39"/>
        <end position="57"/>
    </location>
</feature>
<evidence type="ECO:0000256" key="1">
    <source>
        <dbReference type="ARBA" id="ARBA00004141"/>
    </source>
</evidence>
<accession>A0A5C3KA45</accession>
<keyword evidence="3 6" id="KW-1133">Transmembrane helix</keyword>
<feature type="transmembrane region" description="Helical" evidence="6">
    <location>
        <begin position="228"/>
        <end position="252"/>
    </location>
</feature>
<evidence type="ECO:0000313" key="8">
    <source>
        <dbReference type="EMBL" id="TFK16946.1"/>
    </source>
</evidence>
<reference evidence="8 9" key="1">
    <citation type="journal article" date="2019" name="Nat. Ecol. Evol.">
        <title>Megaphylogeny resolves global patterns of mushroom evolution.</title>
        <authorList>
            <person name="Varga T."/>
            <person name="Krizsan K."/>
            <person name="Foldi C."/>
            <person name="Dima B."/>
            <person name="Sanchez-Garcia M."/>
            <person name="Sanchez-Ramirez S."/>
            <person name="Szollosi G.J."/>
            <person name="Szarkandi J.G."/>
            <person name="Papp V."/>
            <person name="Albert L."/>
            <person name="Andreopoulos W."/>
            <person name="Angelini C."/>
            <person name="Antonin V."/>
            <person name="Barry K.W."/>
            <person name="Bougher N.L."/>
            <person name="Buchanan P."/>
            <person name="Buyck B."/>
            <person name="Bense V."/>
            <person name="Catcheside P."/>
            <person name="Chovatia M."/>
            <person name="Cooper J."/>
            <person name="Damon W."/>
            <person name="Desjardin D."/>
            <person name="Finy P."/>
            <person name="Geml J."/>
            <person name="Haridas S."/>
            <person name="Hughes K."/>
            <person name="Justo A."/>
            <person name="Karasinski D."/>
            <person name="Kautmanova I."/>
            <person name="Kiss B."/>
            <person name="Kocsube S."/>
            <person name="Kotiranta H."/>
            <person name="LaButti K.M."/>
            <person name="Lechner B.E."/>
            <person name="Liimatainen K."/>
            <person name="Lipzen A."/>
            <person name="Lukacs Z."/>
            <person name="Mihaltcheva S."/>
            <person name="Morgado L.N."/>
            <person name="Niskanen T."/>
            <person name="Noordeloos M.E."/>
            <person name="Ohm R.A."/>
            <person name="Ortiz-Santana B."/>
            <person name="Ovrebo C."/>
            <person name="Racz N."/>
            <person name="Riley R."/>
            <person name="Savchenko A."/>
            <person name="Shiryaev A."/>
            <person name="Soop K."/>
            <person name="Spirin V."/>
            <person name="Szebenyi C."/>
            <person name="Tomsovsky M."/>
            <person name="Tulloss R.E."/>
            <person name="Uehling J."/>
            <person name="Grigoriev I.V."/>
            <person name="Vagvolgyi C."/>
            <person name="Papp T."/>
            <person name="Martin F.M."/>
            <person name="Miettinen O."/>
            <person name="Hibbett D.S."/>
            <person name="Nagy L.G."/>
        </authorList>
    </citation>
    <scope>NUCLEOTIDE SEQUENCE [LARGE SCALE GENOMIC DNA]</scope>
    <source>
        <strain evidence="8 9">CBS 121175</strain>
    </source>
</reference>
<dbReference type="GO" id="GO:0016020">
    <property type="term" value="C:membrane"/>
    <property type="evidence" value="ECO:0007669"/>
    <property type="project" value="UniProtKB-SubCell"/>
</dbReference>
<evidence type="ECO:0000256" key="6">
    <source>
        <dbReference type="SAM" id="Phobius"/>
    </source>
</evidence>
<dbReference type="Pfam" id="PF20684">
    <property type="entry name" value="Fung_rhodopsin"/>
    <property type="match status" value="1"/>
</dbReference>
<feature type="domain" description="Rhodopsin" evidence="7">
    <location>
        <begin position="24"/>
        <end position="211"/>
    </location>
</feature>
<keyword evidence="9" id="KW-1185">Reference proteome</keyword>
<comment type="similarity">
    <text evidence="5">Belongs to the SAT4 family.</text>
</comment>
<comment type="subcellular location">
    <subcellularLocation>
        <location evidence="1">Membrane</location>
        <topology evidence="1">Multi-pass membrane protein</topology>
    </subcellularLocation>
</comment>
<feature type="transmembrane region" description="Helical" evidence="6">
    <location>
        <begin position="150"/>
        <end position="171"/>
    </location>
</feature>
<sequence>MDTRGVFILFIVFYLLVIVMTSVRLGLRKKRQQLWWDDLGAFVTLIMLGIIAGLYIAQTVRTRQSYGPDVENFFVWANYLTSPTAVWGARLAIVLTLIRHIPPSTSRKTALGSIVVMGLMYLTSIFLASFECGVPVSASARCPYSARNTIINLTFYIASTIWIVLFPIALLIQYKAASAHRKFIICCTVAGLWIIAVDIAHAVNLFAFDKFRRRIVTEFDVNAITATGNLHILFPIIASNAVAFIAPLNLFAVSSQPSDNESVDSTAKA</sequence>
<dbReference type="AlphaFoldDB" id="A0A5C3KA45"/>
<name>A0A5C3KA45_COPMA</name>
<dbReference type="OrthoDB" id="3229610at2759"/>
<dbReference type="Proteomes" id="UP000307440">
    <property type="component" value="Unassembled WGS sequence"/>
</dbReference>
<dbReference type="PANTHER" id="PTHR33048">
    <property type="entry name" value="PTH11-LIKE INTEGRAL MEMBRANE PROTEIN (AFU_ORTHOLOGUE AFUA_5G11245)"/>
    <property type="match status" value="1"/>
</dbReference>
<evidence type="ECO:0000256" key="5">
    <source>
        <dbReference type="ARBA" id="ARBA00038359"/>
    </source>
</evidence>
<evidence type="ECO:0000256" key="3">
    <source>
        <dbReference type="ARBA" id="ARBA00022989"/>
    </source>
</evidence>
<feature type="transmembrane region" description="Helical" evidence="6">
    <location>
        <begin position="6"/>
        <end position="27"/>
    </location>
</feature>
<dbReference type="InterPro" id="IPR052337">
    <property type="entry name" value="SAT4-like"/>
</dbReference>
<dbReference type="STRING" id="230819.A0A5C3KA45"/>
<proteinExistence type="inferred from homology"/>
<evidence type="ECO:0000256" key="4">
    <source>
        <dbReference type="ARBA" id="ARBA00023136"/>
    </source>
</evidence>
<feature type="transmembrane region" description="Helical" evidence="6">
    <location>
        <begin position="110"/>
        <end position="130"/>
    </location>
</feature>
<feature type="transmembrane region" description="Helical" evidence="6">
    <location>
        <begin position="77"/>
        <end position="98"/>
    </location>
</feature>